<evidence type="ECO:0000313" key="10">
    <source>
        <dbReference type="Proteomes" id="UP000035682"/>
    </source>
</evidence>
<dbReference type="PANTHER" id="PTHR43272:SF83">
    <property type="entry name" value="ACYL-COA SYNTHETASE LONG-CHAIN, ISOFORM J"/>
    <property type="match status" value="1"/>
</dbReference>
<comment type="catalytic activity">
    <reaction evidence="7">
        <text>a long-chain fatty acid + ATP + CoA = a long-chain fatty acyl-CoA + AMP + diphosphate</text>
        <dbReference type="Rhea" id="RHEA:15421"/>
        <dbReference type="ChEBI" id="CHEBI:30616"/>
        <dbReference type="ChEBI" id="CHEBI:33019"/>
        <dbReference type="ChEBI" id="CHEBI:57287"/>
        <dbReference type="ChEBI" id="CHEBI:57560"/>
        <dbReference type="ChEBI" id="CHEBI:83139"/>
        <dbReference type="ChEBI" id="CHEBI:456215"/>
        <dbReference type="EC" id="6.2.1.3"/>
    </reaction>
</comment>
<accession>A0A090L6C4</accession>
<evidence type="ECO:0000313" key="11">
    <source>
        <dbReference type="WBParaSite" id="SRAE_1000353000.1"/>
    </source>
</evidence>
<dbReference type="GeneID" id="36377642"/>
<dbReference type="EMBL" id="LN609528">
    <property type="protein sequence ID" value="CEF65277.1"/>
    <property type="molecule type" value="Genomic_DNA"/>
</dbReference>
<name>A0A090L6C4_STRRB</name>
<dbReference type="PANTHER" id="PTHR43272">
    <property type="entry name" value="LONG-CHAIN-FATTY-ACID--COA LIGASE"/>
    <property type="match status" value="1"/>
</dbReference>
<keyword evidence="10" id="KW-1185">Reference proteome</keyword>
<dbReference type="STRING" id="34506.A0A090L6C4"/>
<evidence type="ECO:0000256" key="5">
    <source>
        <dbReference type="ARBA" id="ARBA00022840"/>
    </source>
</evidence>
<evidence type="ECO:0000313" key="12">
    <source>
        <dbReference type="WormBase" id="SRAE_1000353000"/>
    </source>
</evidence>
<evidence type="ECO:0000259" key="8">
    <source>
        <dbReference type="Pfam" id="PF00501"/>
    </source>
</evidence>
<dbReference type="Proteomes" id="UP000035682">
    <property type="component" value="Unplaced"/>
</dbReference>
<dbReference type="OrthoDB" id="1700726at2759"/>
<dbReference type="GO" id="GO:0005886">
    <property type="term" value="C:plasma membrane"/>
    <property type="evidence" value="ECO:0007669"/>
    <property type="project" value="TreeGrafter"/>
</dbReference>
<dbReference type="GO" id="GO:0035336">
    <property type="term" value="P:long-chain fatty-acyl-CoA metabolic process"/>
    <property type="evidence" value="ECO:0007669"/>
    <property type="project" value="TreeGrafter"/>
</dbReference>
<evidence type="ECO:0000256" key="1">
    <source>
        <dbReference type="ARBA" id="ARBA00006432"/>
    </source>
</evidence>
<dbReference type="EC" id="6.2.1.3" evidence="6"/>
<dbReference type="GO" id="GO:0005524">
    <property type="term" value="F:ATP binding"/>
    <property type="evidence" value="ECO:0007669"/>
    <property type="project" value="UniProtKB-KW"/>
</dbReference>
<evidence type="ECO:0000313" key="9">
    <source>
        <dbReference type="EMBL" id="CEF65277.1"/>
    </source>
</evidence>
<dbReference type="WormBase" id="SRAE_1000353000">
    <property type="protein sequence ID" value="SRP03950"/>
    <property type="gene ID" value="WBGene00260147"/>
</dbReference>
<dbReference type="InterPro" id="IPR000873">
    <property type="entry name" value="AMP-dep_synth/lig_dom"/>
</dbReference>
<keyword evidence="4" id="KW-0443">Lipid metabolism</keyword>
<dbReference type="GO" id="GO:0005783">
    <property type="term" value="C:endoplasmic reticulum"/>
    <property type="evidence" value="ECO:0007669"/>
    <property type="project" value="TreeGrafter"/>
</dbReference>
<dbReference type="SUPFAM" id="SSF56801">
    <property type="entry name" value="Acetyl-CoA synthetase-like"/>
    <property type="match status" value="1"/>
</dbReference>
<keyword evidence="5" id="KW-0067">ATP-binding</keyword>
<dbReference type="InterPro" id="IPR042099">
    <property type="entry name" value="ANL_N_sf"/>
</dbReference>
<reference evidence="11" key="2">
    <citation type="submission" date="2020-12" db="UniProtKB">
        <authorList>
            <consortium name="WormBaseParasite"/>
        </authorList>
    </citation>
    <scope>IDENTIFICATION</scope>
</reference>
<evidence type="ECO:0000256" key="7">
    <source>
        <dbReference type="ARBA" id="ARBA00036813"/>
    </source>
</evidence>
<dbReference type="InterPro" id="IPR020845">
    <property type="entry name" value="AMP-binding_CS"/>
</dbReference>
<dbReference type="Gene3D" id="3.40.50.12780">
    <property type="entry name" value="N-terminal domain of ligase-like"/>
    <property type="match status" value="1"/>
</dbReference>
<dbReference type="OMA" id="IYVENIC"/>
<evidence type="ECO:0000256" key="6">
    <source>
        <dbReference type="ARBA" id="ARBA00026121"/>
    </source>
</evidence>
<dbReference type="CTD" id="36377642"/>
<keyword evidence="3" id="KW-0547">Nucleotide-binding</keyword>
<keyword evidence="2 9" id="KW-0436">Ligase</keyword>
<dbReference type="GO" id="GO:0005811">
    <property type="term" value="C:lipid droplet"/>
    <property type="evidence" value="ECO:0007669"/>
    <property type="project" value="TreeGrafter"/>
</dbReference>
<organism evidence="9">
    <name type="scientific">Strongyloides ratti</name>
    <name type="common">Parasitic roundworm</name>
    <dbReference type="NCBI Taxonomy" id="34506"/>
    <lineage>
        <taxon>Eukaryota</taxon>
        <taxon>Metazoa</taxon>
        <taxon>Ecdysozoa</taxon>
        <taxon>Nematoda</taxon>
        <taxon>Chromadorea</taxon>
        <taxon>Rhabditida</taxon>
        <taxon>Tylenchina</taxon>
        <taxon>Panagrolaimomorpha</taxon>
        <taxon>Strongyloidoidea</taxon>
        <taxon>Strongyloididae</taxon>
        <taxon>Strongyloides</taxon>
    </lineage>
</organism>
<dbReference type="Pfam" id="PF00501">
    <property type="entry name" value="AMP-binding"/>
    <property type="match status" value="1"/>
</dbReference>
<evidence type="ECO:0000256" key="4">
    <source>
        <dbReference type="ARBA" id="ARBA00022832"/>
    </source>
</evidence>
<evidence type="ECO:0000256" key="3">
    <source>
        <dbReference type="ARBA" id="ARBA00022741"/>
    </source>
</evidence>
<protein>
    <recommendedName>
        <fullName evidence="6">long-chain-fatty-acid--CoA ligase</fullName>
        <ecNumber evidence="6">6.2.1.3</ecNumber>
    </recommendedName>
</protein>
<comment type="similarity">
    <text evidence="1">Belongs to the ATP-dependent AMP-binding enzyme family.</text>
</comment>
<evidence type="ECO:0000256" key="2">
    <source>
        <dbReference type="ARBA" id="ARBA00022598"/>
    </source>
</evidence>
<dbReference type="WBParaSite" id="SRAE_1000353000.1">
    <property type="protein sequence ID" value="SRAE_1000353000.1"/>
    <property type="gene ID" value="WBGene00260147"/>
</dbReference>
<reference evidence="9 10" key="1">
    <citation type="submission" date="2014-09" db="EMBL/GenBank/DDBJ databases">
        <authorList>
            <person name="Martin A.A."/>
        </authorList>
    </citation>
    <scope>NUCLEOTIDE SEQUENCE</scope>
    <source>
        <strain evidence="10">ED321</strain>
        <strain evidence="9">ED321 Heterogonic</strain>
    </source>
</reference>
<sequence>MSLILNLQKNSLNKLNKNVYSTNFIRFTNDGHIPSEHEKFHRPHKILEHSQNVVKPSISFSQKIILKILNNIFNINDILTYLPNKFMKKDEKFEKMKTIQRSININPTNPAGPWRSPSTVNSDLITTAFDGIYTVSDLWKHSIKIYENLEFLGEREIKKIYIHKNNEGIETQLIDFGDYHWKTYKEVDIEIKKIRKSFQNLGIKKGDKILFFAEARPEWIMCAFACINSGIQIVTAYPTLGFKALKLILNDINIKHIITSECSFETLDKLLSSNVSIKNLIYFKDRFRESKIFKNYPVSINERKCIPKNINKNTKKIIPYDKLLVIGEDEKKLSYVNITSNDLCAIMYTSGSTGIPKAAEISHSYIIANISGWSKIFDKNYTNKSYVSYLPLSHIFEFIVEIYQISLGNKLGYSSPLTLVSQGPKLKSGIIGDINIIEPNFITTVPMILNRIKKVINENLLNTSNFKQNLFTICYNRKAQRLSKGLSTPILDIFIFNNLSNILGGNLEMIIVGSAPLDQDVHRFIQITMNTNVLQGYGLTECVGATLTFPGDISLDNCGGLTPSCELMLREWPEYNYFPTNTRPQGEILLSGPAVIKNYFKNRNEDSFIEIDGKRWFCTGDIGEICENGAIKIIDRKKGIKKLNNGEFVSLAAIEGHLLTNKYVDQVCVIVNSKLDYFVAIIVANKKNVLELGHKLALKSNFEDLCKHKEIRTEILYNIKESMKGKILKHELPKKIILVTEPFTINNGLLTDAMKIKRNNIKKKYKNLLNIIYKPSIENGEILYTKVYNNNN</sequence>
<keyword evidence="4" id="KW-0276">Fatty acid metabolism</keyword>
<dbReference type="GO" id="GO:0004467">
    <property type="term" value="F:long-chain fatty acid-CoA ligase activity"/>
    <property type="evidence" value="ECO:0007669"/>
    <property type="project" value="UniProtKB-EC"/>
</dbReference>
<proteinExistence type="inferred from homology"/>
<dbReference type="RefSeq" id="XP_024504478.1">
    <property type="nucleotide sequence ID" value="XM_024650731.1"/>
</dbReference>
<feature type="domain" description="AMP-dependent synthetase/ligase" evidence="8">
    <location>
        <begin position="172"/>
        <end position="600"/>
    </location>
</feature>
<dbReference type="AlphaFoldDB" id="A0A090L6C4"/>
<dbReference type="PROSITE" id="PS00455">
    <property type="entry name" value="AMP_BINDING"/>
    <property type="match status" value="1"/>
</dbReference>
<gene>
    <name evidence="9 11 12" type="ORF">SRAE_1000353000</name>
</gene>